<evidence type="ECO:0000256" key="1">
    <source>
        <dbReference type="SAM" id="MobiDB-lite"/>
    </source>
</evidence>
<dbReference type="SUPFAM" id="SSF53474">
    <property type="entry name" value="alpha/beta-Hydrolases"/>
    <property type="match status" value="1"/>
</dbReference>
<feature type="compositionally biased region" description="Low complexity" evidence="1">
    <location>
        <begin position="115"/>
        <end position="132"/>
    </location>
</feature>
<dbReference type="InterPro" id="IPR029058">
    <property type="entry name" value="AB_hydrolase_fold"/>
</dbReference>
<organism evidence="2 3">
    <name type="scientific">Pandoravirus japonicus</name>
    <dbReference type="NCBI Taxonomy" id="2823154"/>
    <lineage>
        <taxon>Viruses</taxon>
        <taxon>Pandoravirus</taxon>
    </lineage>
</organism>
<protein>
    <submittedName>
        <fullName evidence="2">Esterase FrsA incomplete domain containing protein</fullName>
    </submittedName>
</protein>
<dbReference type="Gene3D" id="3.40.50.1820">
    <property type="entry name" value="alpha/beta hydrolase"/>
    <property type="match status" value="1"/>
</dbReference>
<evidence type="ECO:0000313" key="3">
    <source>
        <dbReference type="Proteomes" id="UP001253637"/>
    </source>
</evidence>
<reference evidence="2" key="1">
    <citation type="submission" date="2021-04" db="EMBL/GenBank/DDBJ databases">
        <title>Draft Genome Sequence of Pandoravirus japonicus, Isolated from the Sabaishi River of Niigata, Japan.</title>
        <authorList>
            <person name="Hosokawa N."/>
            <person name="Takahashi H."/>
            <person name="Aoki K."/>
            <person name="Takemura M."/>
        </authorList>
    </citation>
    <scope>NUCLEOTIDE SEQUENCE</scope>
</reference>
<evidence type="ECO:0000313" key="2">
    <source>
        <dbReference type="EMBL" id="BCU03415.1"/>
    </source>
</evidence>
<feature type="region of interest" description="Disordered" evidence="1">
    <location>
        <begin position="106"/>
        <end position="140"/>
    </location>
</feature>
<name>A0A811BSD4_9VIRU</name>
<dbReference type="EMBL" id="LC625835">
    <property type="protein sequence ID" value="BCU03415.1"/>
    <property type="molecule type" value="Genomic_DNA"/>
</dbReference>
<dbReference type="PANTHER" id="PTHR12277:SF81">
    <property type="entry name" value="PROTEIN ABHD13"/>
    <property type="match status" value="1"/>
</dbReference>
<dbReference type="Proteomes" id="UP001253637">
    <property type="component" value="Segment"/>
</dbReference>
<sequence length="305" mass="31939">MRRLAESRLFRAPAAPSYGAGDTRVGEMFASSMAVDGVRDRVPCATTFDPATGPGDGGCGLVVYFHGNAEDIGITAPRLRRLATALGMHAMAVEYPGYGPRVPAAVDDREGDGATSSLETLLSPSSSSSSHTLVRRTAPSERTAHAAARAAIRFALGQRWAERADDVVLWGTSLGGAVAARLAADMSRAGRPPGALIVASTFTTARDAARDLIGGPWWRLVGRDVFATLDHVSDVACPVLSLHGADDEIIPARHAGLLASACASDAWWRVSVAPGGSHNDLDDDGFVVPQVQAFLDDIAFGRHGE</sequence>
<accession>A0A811BSD4</accession>
<proteinExistence type="predicted"/>
<dbReference type="PANTHER" id="PTHR12277">
    <property type="entry name" value="ALPHA/BETA HYDROLASE DOMAIN-CONTAINING PROTEIN"/>
    <property type="match status" value="1"/>
</dbReference>